<dbReference type="InParanoid" id="A0A1J7JF27"/>
<name>A0A1J7JF27_9PEZI</name>
<gene>
    <name evidence="3" type="ORF">CONLIGDRAFT_581288</name>
</gene>
<dbReference type="OrthoDB" id="507128at2759"/>
<dbReference type="InterPro" id="IPR011042">
    <property type="entry name" value="6-blade_b-propeller_TolB-like"/>
</dbReference>
<evidence type="ECO:0000313" key="4">
    <source>
        <dbReference type="Proteomes" id="UP000182658"/>
    </source>
</evidence>
<evidence type="ECO:0000259" key="2">
    <source>
        <dbReference type="Pfam" id="PF22807"/>
    </source>
</evidence>
<dbReference type="InterPro" id="IPR054539">
    <property type="entry name" value="Beta-prop_PDH"/>
</dbReference>
<reference evidence="3 4" key="1">
    <citation type="submission" date="2016-10" db="EMBL/GenBank/DDBJ databases">
        <title>Draft genome sequence of Coniochaeta ligniaria NRRL30616, a lignocellulolytic fungus for bioabatement of inhibitors in plant biomass hydrolysates.</title>
        <authorList>
            <consortium name="DOE Joint Genome Institute"/>
            <person name="Jimenez D.J."/>
            <person name="Hector R.E."/>
            <person name="Riley R."/>
            <person name="Sun H."/>
            <person name="Grigoriev I.V."/>
            <person name="Van Elsas J.D."/>
            <person name="Nichols N.N."/>
        </authorList>
    </citation>
    <scope>NUCLEOTIDE SEQUENCE [LARGE SCALE GENOMIC DNA]</scope>
    <source>
        <strain evidence="3 4">NRRL 30616</strain>
    </source>
</reference>
<dbReference type="STRING" id="1408157.A0A1J7JF27"/>
<keyword evidence="4" id="KW-1185">Reference proteome</keyword>
<sequence>MAQIGRLVAVLVVLWSWTTQQVTAQTCAAVTGRYQPKMGSGYKSAVIATGLQQPRHIVVDTAGNLLVAEGGSGSVRRLVLKEQGETVCVASNTAVTNDRSTNHGISLSADGKTLFTSSLSSVTAYSYDATSGKVGSGKVIISGMSNQGHPTRALLVSKFNPDVIMVARGSNANIDTATTSQSAGRSMIKSFSISRATSTVIDYVSGGEVLGWGLRNIVGMGEDPVYGGVWSVENSMDDVHLNSKDVHNENPAEKLNYHGIINETNNRYKGANFGYPSCVAAWDTQLLGVSSLQVGSLFKPDGVPQASDCAQHEPGRLHFHSHTAPLDLKFNANATSAYITFHGSWDRNPPDGYRVMRVDFNNGQPVADRTSKTAQIPVMENSNTGACPNSCFRPVGLAFDNKGRLYMSSDSSGEIYVIYGA</sequence>
<evidence type="ECO:0000256" key="1">
    <source>
        <dbReference type="SAM" id="SignalP"/>
    </source>
</evidence>
<feature type="chain" id="PRO_5013085944" evidence="1">
    <location>
        <begin position="25"/>
        <end position="421"/>
    </location>
</feature>
<dbReference type="SUPFAM" id="SSF50952">
    <property type="entry name" value="Soluble quinoprotein glucose dehydrogenase"/>
    <property type="match status" value="1"/>
</dbReference>
<dbReference type="Proteomes" id="UP000182658">
    <property type="component" value="Unassembled WGS sequence"/>
</dbReference>
<keyword evidence="1" id="KW-0732">Signal</keyword>
<feature type="signal peptide" evidence="1">
    <location>
        <begin position="1"/>
        <end position="24"/>
    </location>
</feature>
<evidence type="ECO:0000313" key="3">
    <source>
        <dbReference type="EMBL" id="OIW26202.1"/>
    </source>
</evidence>
<protein>
    <submittedName>
        <fullName evidence="3">Soluble quino protein glucose dehydrogenase</fullName>
    </submittedName>
</protein>
<accession>A0A1J7JF27</accession>
<feature type="domain" description="Pyrroloquinoline quinone-dependent pyranose dehydrogenase beta-propeller" evidence="2">
    <location>
        <begin position="36"/>
        <end position="419"/>
    </location>
</feature>
<organism evidence="3 4">
    <name type="scientific">Coniochaeta ligniaria NRRL 30616</name>
    <dbReference type="NCBI Taxonomy" id="1408157"/>
    <lineage>
        <taxon>Eukaryota</taxon>
        <taxon>Fungi</taxon>
        <taxon>Dikarya</taxon>
        <taxon>Ascomycota</taxon>
        <taxon>Pezizomycotina</taxon>
        <taxon>Sordariomycetes</taxon>
        <taxon>Sordariomycetidae</taxon>
        <taxon>Coniochaetales</taxon>
        <taxon>Coniochaetaceae</taxon>
        <taxon>Coniochaeta</taxon>
    </lineage>
</organism>
<dbReference type="AlphaFoldDB" id="A0A1J7JF27"/>
<dbReference type="EMBL" id="KV875100">
    <property type="protein sequence ID" value="OIW26202.1"/>
    <property type="molecule type" value="Genomic_DNA"/>
</dbReference>
<dbReference type="Gene3D" id="2.120.10.30">
    <property type="entry name" value="TolB, C-terminal domain"/>
    <property type="match status" value="1"/>
</dbReference>
<dbReference type="InterPro" id="IPR011041">
    <property type="entry name" value="Quinoprot_gluc/sorb_DH_b-prop"/>
</dbReference>
<dbReference type="Pfam" id="PF22807">
    <property type="entry name" value="TrAA12"/>
    <property type="match status" value="1"/>
</dbReference>
<proteinExistence type="predicted"/>